<dbReference type="InterPro" id="IPR036291">
    <property type="entry name" value="NAD(P)-bd_dom_sf"/>
</dbReference>
<dbReference type="GO" id="GO:0016616">
    <property type="term" value="F:oxidoreductase activity, acting on the CH-OH group of donors, NAD or NADP as acceptor"/>
    <property type="evidence" value="ECO:0007669"/>
    <property type="project" value="TreeGrafter"/>
</dbReference>
<dbReference type="Gene3D" id="3.40.50.720">
    <property type="entry name" value="NAD(P)-binding Rossmann-like Domain"/>
    <property type="match status" value="1"/>
</dbReference>
<evidence type="ECO:0000313" key="4">
    <source>
        <dbReference type="Proteomes" id="UP001236014"/>
    </source>
</evidence>
<evidence type="ECO:0000256" key="2">
    <source>
        <dbReference type="ARBA" id="ARBA00023002"/>
    </source>
</evidence>
<accession>A0A9Y2ILN9</accession>
<comment type="similarity">
    <text evidence="1">Belongs to the short-chain dehydrogenases/reductases (SDR) family.</text>
</comment>
<dbReference type="GO" id="GO:0030497">
    <property type="term" value="P:fatty acid elongation"/>
    <property type="evidence" value="ECO:0007669"/>
    <property type="project" value="TreeGrafter"/>
</dbReference>
<name>A0A9Y2ILN9_9PSEU</name>
<dbReference type="Pfam" id="PF13561">
    <property type="entry name" value="adh_short_C2"/>
    <property type="match status" value="1"/>
</dbReference>
<dbReference type="KEGG" id="acab:QRX50_17355"/>
<dbReference type="PANTHER" id="PTHR42760:SF135">
    <property type="entry name" value="BLL7886 PROTEIN"/>
    <property type="match status" value="1"/>
</dbReference>
<dbReference type="InterPro" id="IPR002347">
    <property type="entry name" value="SDR_fam"/>
</dbReference>
<dbReference type="EMBL" id="CP127294">
    <property type="protein sequence ID" value="WIX82402.1"/>
    <property type="molecule type" value="Genomic_DNA"/>
</dbReference>
<keyword evidence="4" id="KW-1185">Reference proteome</keyword>
<evidence type="ECO:0000313" key="3">
    <source>
        <dbReference type="EMBL" id="WIX82402.1"/>
    </source>
</evidence>
<sequence>MSHGVLDPRGPATLAGARAVVTGAARGIGSRIAVELALAGAHVTVLDARDPAETVAEITEAGGSAAGLVVDVTDRTAAASAMAEAAGPGRRLDALVTCAAIYGETMRLDEVSESEVDAVLGVNVKGTLWCIGGALPFLRGHNARVVCIGSVAGKVGGVLAGPHYVASKGAVHAVVKWLAKTEARNGIVANAVAPGVVDTDMIVGKGYSDDYNPLGRLARPEEIARVAAFLASPAASYMTGAVVDVNGGYAMG</sequence>
<dbReference type="FunFam" id="3.40.50.720:FF:000084">
    <property type="entry name" value="Short-chain dehydrogenase reductase"/>
    <property type="match status" value="1"/>
</dbReference>
<dbReference type="CDD" id="cd05233">
    <property type="entry name" value="SDR_c"/>
    <property type="match status" value="1"/>
</dbReference>
<gene>
    <name evidence="3" type="ORF">QRX50_17355</name>
</gene>
<protein>
    <submittedName>
        <fullName evidence="3">SDR family NAD(P)-dependent oxidoreductase</fullName>
    </submittedName>
</protein>
<dbReference type="Proteomes" id="UP001236014">
    <property type="component" value="Chromosome"/>
</dbReference>
<dbReference type="InterPro" id="IPR020904">
    <property type="entry name" value="Sc_DH/Rdtase_CS"/>
</dbReference>
<dbReference type="PANTHER" id="PTHR42760">
    <property type="entry name" value="SHORT-CHAIN DEHYDROGENASES/REDUCTASES FAMILY MEMBER"/>
    <property type="match status" value="1"/>
</dbReference>
<dbReference type="SUPFAM" id="SSF51735">
    <property type="entry name" value="NAD(P)-binding Rossmann-fold domains"/>
    <property type="match status" value="1"/>
</dbReference>
<dbReference type="PROSITE" id="PS00061">
    <property type="entry name" value="ADH_SHORT"/>
    <property type="match status" value="1"/>
</dbReference>
<organism evidence="3 4">
    <name type="scientific">Amycolatopsis carbonis</name>
    <dbReference type="NCBI Taxonomy" id="715471"/>
    <lineage>
        <taxon>Bacteria</taxon>
        <taxon>Bacillati</taxon>
        <taxon>Actinomycetota</taxon>
        <taxon>Actinomycetes</taxon>
        <taxon>Pseudonocardiales</taxon>
        <taxon>Pseudonocardiaceae</taxon>
        <taxon>Amycolatopsis</taxon>
    </lineage>
</organism>
<proteinExistence type="inferred from homology"/>
<dbReference type="AlphaFoldDB" id="A0A9Y2ILN9"/>
<evidence type="ECO:0000256" key="1">
    <source>
        <dbReference type="ARBA" id="ARBA00006484"/>
    </source>
</evidence>
<reference evidence="3 4" key="1">
    <citation type="submission" date="2023-06" db="EMBL/GenBank/DDBJ databases">
        <authorList>
            <person name="Oyuntsetseg B."/>
            <person name="Kim S.B."/>
        </authorList>
    </citation>
    <scope>NUCLEOTIDE SEQUENCE [LARGE SCALE GENOMIC DNA]</scope>
    <source>
        <strain evidence="3 4">2-15</strain>
    </source>
</reference>
<dbReference type="RefSeq" id="WP_285972972.1">
    <property type="nucleotide sequence ID" value="NZ_CP127294.1"/>
</dbReference>
<keyword evidence="2" id="KW-0560">Oxidoreductase</keyword>
<dbReference type="PRINTS" id="PR00081">
    <property type="entry name" value="GDHRDH"/>
</dbReference>